<dbReference type="InterPro" id="IPR050185">
    <property type="entry name" value="Ub_carboxyl-term_hydrolase"/>
</dbReference>
<keyword evidence="5" id="KW-1185">Reference proteome</keyword>
<evidence type="ECO:0000313" key="5">
    <source>
        <dbReference type="Proteomes" id="UP000054350"/>
    </source>
</evidence>
<reference evidence="4 5" key="1">
    <citation type="submission" date="2009-11" db="EMBL/GenBank/DDBJ databases">
        <title>Annotation of Allomyces macrogynus ATCC 38327.</title>
        <authorList>
            <consortium name="The Broad Institute Genome Sequencing Platform"/>
            <person name="Russ C."/>
            <person name="Cuomo C."/>
            <person name="Burger G."/>
            <person name="Gray M.W."/>
            <person name="Holland P.W.H."/>
            <person name="King N."/>
            <person name="Lang F.B.F."/>
            <person name="Roger A.J."/>
            <person name="Ruiz-Trillo I."/>
            <person name="Young S.K."/>
            <person name="Zeng Q."/>
            <person name="Gargeya S."/>
            <person name="Fitzgerald M."/>
            <person name="Haas B."/>
            <person name="Abouelleil A."/>
            <person name="Alvarado L."/>
            <person name="Arachchi H.M."/>
            <person name="Berlin A."/>
            <person name="Chapman S.B."/>
            <person name="Gearin G."/>
            <person name="Goldberg J."/>
            <person name="Griggs A."/>
            <person name="Gujja S."/>
            <person name="Hansen M."/>
            <person name="Heiman D."/>
            <person name="Howarth C."/>
            <person name="Larimer J."/>
            <person name="Lui A."/>
            <person name="MacDonald P.J.P."/>
            <person name="McCowen C."/>
            <person name="Montmayeur A."/>
            <person name="Murphy C."/>
            <person name="Neiman D."/>
            <person name="Pearson M."/>
            <person name="Priest M."/>
            <person name="Roberts A."/>
            <person name="Saif S."/>
            <person name="Shea T."/>
            <person name="Sisk P."/>
            <person name="Stolte C."/>
            <person name="Sykes S."/>
            <person name="Wortman J."/>
            <person name="Nusbaum C."/>
            <person name="Birren B."/>
        </authorList>
    </citation>
    <scope>NUCLEOTIDE SEQUENCE [LARGE SCALE GENOMIC DNA]</scope>
    <source>
        <strain evidence="4 5">ATCC 38327</strain>
    </source>
</reference>
<dbReference type="PROSITE" id="PS51283">
    <property type="entry name" value="DUSP"/>
    <property type="match status" value="1"/>
</dbReference>
<feature type="compositionally biased region" description="Low complexity" evidence="1">
    <location>
        <begin position="1038"/>
        <end position="1047"/>
    </location>
</feature>
<dbReference type="PANTHER" id="PTHR21646">
    <property type="entry name" value="UBIQUITIN CARBOXYL-TERMINAL HYDROLASE"/>
    <property type="match status" value="1"/>
</dbReference>
<dbReference type="Proteomes" id="UP000054350">
    <property type="component" value="Unassembled WGS sequence"/>
</dbReference>
<feature type="compositionally biased region" description="Low complexity" evidence="1">
    <location>
        <begin position="634"/>
        <end position="650"/>
    </location>
</feature>
<feature type="compositionally biased region" description="Basic residues" evidence="1">
    <location>
        <begin position="1319"/>
        <end position="1329"/>
    </location>
</feature>
<dbReference type="GO" id="GO:0016579">
    <property type="term" value="P:protein deubiquitination"/>
    <property type="evidence" value="ECO:0007669"/>
    <property type="project" value="InterPro"/>
</dbReference>
<dbReference type="PROSITE" id="PS50235">
    <property type="entry name" value="USP_3"/>
    <property type="match status" value="1"/>
</dbReference>
<feature type="region of interest" description="Disordered" evidence="1">
    <location>
        <begin position="519"/>
        <end position="567"/>
    </location>
</feature>
<dbReference type="GO" id="GO:0004843">
    <property type="term" value="F:cysteine-type deubiquitinase activity"/>
    <property type="evidence" value="ECO:0007669"/>
    <property type="project" value="InterPro"/>
</dbReference>
<dbReference type="Gene3D" id="3.90.70.10">
    <property type="entry name" value="Cysteine proteinases"/>
    <property type="match status" value="2"/>
</dbReference>
<feature type="domain" description="USP" evidence="2">
    <location>
        <begin position="575"/>
        <end position="1274"/>
    </location>
</feature>
<dbReference type="SUPFAM" id="SSF54001">
    <property type="entry name" value="Cysteine proteinases"/>
    <property type="match status" value="1"/>
</dbReference>
<dbReference type="SUPFAM" id="SSF143791">
    <property type="entry name" value="DUSP-like"/>
    <property type="match status" value="1"/>
</dbReference>
<sequence length="1329" mass="143262">MDRHTSPQSNGSPCSATTPSTSLSDRSLDDVRDLYRAVLRSVAPNQAGPTTDSGPALISVLVRDLKPILCPSFLPSPLFSKLMATFIEDPPASPLNGAVPNAPDPATERVDVTKVFATIACCVQGDLDAKLAFVFDLFAQRSARCEGGVLTATHGDVVTAKNLERMLEALWKLGDLQTWTAPPAPAPATDVCSSIPVPSDLRVLVESAPRDGTDGETTFPAFLEWIRSTPATLHLLDKLEHMTRSTDGPRLAQHECDLVRDAVHATLLGPGDRVCVISKRWWTVWCEHARYSDSHDILVETASDADLAIPPGPIDNDDLLDRSIDNAAAVFSLGPPDDVGLGDRAVLTLTRTSMHHHLLPNLAEGIDYVTVPRAVWDHLSAWYGGGPCIERALVPRLVRRGSLTGDRPTTSRATLTRHRQADCVVELYPTCLTVAIDESVLPDAAGAPRSVRLVVGNDVPLAAVVEYVHVVFPGLKTVAWNFARDGSAVLDLTTAHHHPIQILGLGKLPILTVARQDPDRPWPVSSSASSLPLLQEPSADVTAPSRSDAATSPGIPSHSGGTTVTVDGQRGDGLIGLDNLGNSCFFGSAVQLLSSVALFVDFSSTIKRMWIPPPPLAPGAPSTPRSRTRNGTETSTASKSSAAAAPDKSSGLLPPGGTESPSSSRASSVRSFKRTSESLSPKKLLHEVTSRFPDFGDYMQHDAQELLSCLLDELHEQLNSVASPKPTVTYPDDTSGMPLDDVARVWWANHVRRENSPVVALFQGQFQSLIECTVCGHATRSFPPFLFLSVPLPQTNQRLLDVTVVTVASEKPVKYRVRVRRRGTVADVMARLRELDPGLEGRCLIRDRDRIVVYEVERSVTSPAMNASPSFMDLVSHQAAPRSRTVSAASGLGATLSKSPSMASVTAAGHDWMRIYILHRTAKAEWRLLGKRTVKHCIVGLPLIMTPAKDMTQLDLYELVQQRFAKRLALGAPLTPLTPPTPTAPASSPLSPLSLNLFRGRGKSRPRSPLAAPLSSPRSATPPSPTSSQSTGTLVPASPSSTPSGTPTPIKLFPFILRAVDRTGKQCGRCPAISGCHGCELKPLPVPLNATKHDSYVIEWHKSVKLSLLEDEHEHASFTSETIDHAASTSGVALEDVLASYVEAEDVPDFDCAKCQQRQRARKRETIYRLPPVLLVHVKRFHFDVAGSSKNACAIAVPWRNVNLAPYTTHGAGKSMYDMISLINHLGDFEGGHYFTAARRGDVWHVFDDDAVHVAAATDPITSRDVYVLCLQRQGVAMDEVMRAWVKEVAELLMPPPGTHKVNGGVPVTGAPPSESSRKTRAGGRKTAV</sequence>
<protein>
    <submittedName>
        <fullName evidence="4">Uncharacterized protein</fullName>
    </submittedName>
</protein>
<dbReference type="InterPro" id="IPR038765">
    <property type="entry name" value="Papain-like_cys_pep_sf"/>
</dbReference>
<feature type="compositionally biased region" description="Low complexity" evidence="1">
    <location>
        <begin position="984"/>
        <end position="997"/>
    </location>
</feature>
<dbReference type="Pfam" id="PF00443">
    <property type="entry name" value="UCH"/>
    <property type="match status" value="1"/>
</dbReference>
<evidence type="ECO:0000259" key="2">
    <source>
        <dbReference type="PROSITE" id="PS50235"/>
    </source>
</evidence>
<feature type="region of interest" description="Disordered" evidence="1">
    <location>
        <begin position="610"/>
        <end position="675"/>
    </location>
</feature>
<feature type="compositionally biased region" description="Polar residues" evidence="1">
    <location>
        <begin position="1"/>
        <end position="16"/>
    </location>
</feature>
<dbReference type="SMART" id="SM00695">
    <property type="entry name" value="DUSP"/>
    <property type="match status" value="1"/>
</dbReference>
<feature type="compositionally biased region" description="Low complexity" evidence="1">
    <location>
        <begin position="522"/>
        <end position="538"/>
    </location>
</feature>
<evidence type="ECO:0000259" key="3">
    <source>
        <dbReference type="PROSITE" id="PS51283"/>
    </source>
</evidence>
<evidence type="ECO:0000256" key="1">
    <source>
        <dbReference type="SAM" id="MobiDB-lite"/>
    </source>
</evidence>
<dbReference type="OMA" id="YAKNCED"/>
<dbReference type="InterPro" id="IPR006615">
    <property type="entry name" value="Pept_C19_DUSP"/>
</dbReference>
<dbReference type="VEuPathDB" id="FungiDB:AMAG_04101"/>
<dbReference type="InterPro" id="IPR028889">
    <property type="entry name" value="USP"/>
</dbReference>
<dbReference type="eggNOG" id="KOG1870">
    <property type="taxonomic scope" value="Eukaryota"/>
</dbReference>
<feature type="region of interest" description="Disordered" evidence="1">
    <location>
        <begin position="1297"/>
        <end position="1329"/>
    </location>
</feature>
<feature type="domain" description="DUSP" evidence="3">
    <location>
        <begin position="250"/>
        <end position="394"/>
    </location>
</feature>
<dbReference type="OrthoDB" id="292964at2759"/>
<evidence type="ECO:0000313" key="4">
    <source>
        <dbReference type="EMBL" id="KNE58534.1"/>
    </source>
</evidence>
<feature type="compositionally biased region" description="Low complexity" evidence="1">
    <location>
        <begin position="660"/>
        <end position="670"/>
    </location>
</feature>
<name>A0A0L0S864_ALLM3</name>
<dbReference type="EMBL" id="GG745333">
    <property type="protein sequence ID" value="KNE58534.1"/>
    <property type="molecule type" value="Genomic_DNA"/>
</dbReference>
<feature type="region of interest" description="Disordered" evidence="1">
    <location>
        <begin position="1"/>
        <end position="26"/>
    </location>
</feature>
<organism evidence="4 5">
    <name type="scientific">Allomyces macrogynus (strain ATCC 38327)</name>
    <name type="common">Allomyces javanicus var. macrogynus</name>
    <dbReference type="NCBI Taxonomy" id="578462"/>
    <lineage>
        <taxon>Eukaryota</taxon>
        <taxon>Fungi</taxon>
        <taxon>Fungi incertae sedis</taxon>
        <taxon>Blastocladiomycota</taxon>
        <taxon>Blastocladiomycetes</taxon>
        <taxon>Blastocladiales</taxon>
        <taxon>Blastocladiaceae</taxon>
        <taxon>Allomyces</taxon>
    </lineage>
</organism>
<gene>
    <name evidence="4" type="ORF">AMAG_04101</name>
</gene>
<dbReference type="Gene3D" id="3.30.2230.10">
    <property type="entry name" value="DUSP-like"/>
    <property type="match status" value="1"/>
</dbReference>
<dbReference type="STRING" id="578462.A0A0L0S864"/>
<dbReference type="InterPro" id="IPR035927">
    <property type="entry name" value="DUSP-like_sf"/>
</dbReference>
<proteinExistence type="predicted"/>
<reference evidence="5" key="2">
    <citation type="submission" date="2009-11" db="EMBL/GenBank/DDBJ databases">
        <title>The Genome Sequence of Allomyces macrogynus strain ATCC 38327.</title>
        <authorList>
            <consortium name="The Broad Institute Genome Sequencing Platform"/>
            <person name="Russ C."/>
            <person name="Cuomo C."/>
            <person name="Shea T."/>
            <person name="Young S.K."/>
            <person name="Zeng Q."/>
            <person name="Koehrsen M."/>
            <person name="Haas B."/>
            <person name="Borodovsky M."/>
            <person name="Guigo R."/>
            <person name="Alvarado L."/>
            <person name="Berlin A."/>
            <person name="Borenstein D."/>
            <person name="Chen Z."/>
            <person name="Engels R."/>
            <person name="Freedman E."/>
            <person name="Gellesch M."/>
            <person name="Goldberg J."/>
            <person name="Griggs A."/>
            <person name="Gujja S."/>
            <person name="Heiman D."/>
            <person name="Hepburn T."/>
            <person name="Howarth C."/>
            <person name="Jen D."/>
            <person name="Larson L."/>
            <person name="Lewis B."/>
            <person name="Mehta T."/>
            <person name="Park D."/>
            <person name="Pearson M."/>
            <person name="Roberts A."/>
            <person name="Saif S."/>
            <person name="Shenoy N."/>
            <person name="Sisk P."/>
            <person name="Stolte C."/>
            <person name="Sykes S."/>
            <person name="Walk T."/>
            <person name="White J."/>
            <person name="Yandava C."/>
            <person name="Burger G."/>
            <person name="Gray M.W."/>
            <person name="Holland P.W.H."/>
            <person name="King N."/>
            <person name="Lang F.B.F."/>
            <person name="Roger A.J."/>
            <person name="Ruiz-Trillo I."/>
            <person name="Lander E."/>
            <person name="Nusbaum C."/>
        </authorList>
    </citation>
    <scope>NUCLEOTIDE SEQUENCE [LARGE SCALE GENOMIC DNA]</scope>
    <source>
        <strain evidence="5">ATCC 38327</strain>
    </source>
</reference>
<dbReference type="Pfam" id="PF06337">
    <property type="entry name" value="DUSP"/>
    <property type="match status" value="1"/>
</dbReference>
<feature type="compositionally biased region" description="Low complexity" evidence="1">
    <location>
        <begin position="1007"/>
        <end position="1019"/>
    </location>
</feature>
<dbReference type="InterPro" id="IPR001394">
    <property type="entry name" value="Peptidase_C19_UCH"/>
</dbReference>
<accession>A0A0L0S864</accession>
<feature type="region of interest" description="Disordered" evidence="1">
    <location>
        <begin position="973"/>
        <end position="1047"/>
    </location>
</feature>